<dbReference type="InterPro" id="IPR010628">
    <property type="entry name" value="EutB"/>
</dbReference>
<evidence type="ECO:0000313" key="2">
    <source>
        <dbReference type="EMBL" id="AGV19532.1"/>
    </source>
</evidence>
<dbReference type="InterPro" id="IPR044941">
    <property type="entry name" value="EutB_N_sf"/>
</dbReference>
<dbReference type="InterPro" id="IPR044939">
    <property type="entry name" value="EutB_dom_2_sf"/>
</dbReference>
<dbReference type="HOGENOM" id="CLU_048555_1_0_6"/>
<protein>
    <submittedName>
        <fullName evidence="2">Ethanolamine ammonia-lyase, large subunit</fullName>
    </submittedName>
</protein>
<dbReference type="PANTHER" id="PTHR39329">
    <property type="entry name" value="ETHANOLAMINE AMMONIA-LYASE HEAVY CHAIN"/>
    <property type="match status" value="1"/>
</dbReference>
<dbReference type="GO" id="GO:0005829">
    <property type="term" value="C:cytosol"/>
    <property type="evidence" value="ECO:0007669"/>
    <property type="project" value="TreeGrafter"/>
</dbReference>
<keyword evidence="2" id="KW-0456">Lyase</keyword>
<name>A0A2I3CNU8_VIBAX</name>
<dbReference type="GO" id="GO:0046336">
    <property type="term" value="P:ethanolamine catabolic process"/>
    <property type="evidence" value="ECO:0007669"/>
    <property type="project" value="TreeGrafter"/>
</dbReference>
<dbReference type="Proteomes" id="UP000016714">
    <property type="component" value="Chromosome 2"/>
</dbReference>
<reference evidence="2 3" key="1">
    <citation type="journal article" date="2015" name="Genome Announc.">
        <title>Complete genome sequence of Vibrio alginolyticus ATCC 17749.</title>
        <authorList>
            <person name="Liu X.F."/>
            <person name="Cao Y."/>
            <person name="Zhang H.L."/>
            <person name="Chen Y.J."/>
            <person name="Hu C.J."/>
        </authorList>
    </citation>
    <scope>NUCLEOTIDE SEQUENCE [LARGE SCALE GENOMIC DNA]</scope>
    <source>
        <strain evidence="3">ATCC 17749 / DSM 2171 / NBRC 15630 / NCIMB 1903 / NCTC 12160 / XII-53</strain>
    </source>
</reference>
<dbReference type="Pfam" id="PF06751">
    <property type="entry name" value="EutB"/>
    <property type="match status" value="1"/>
</dbReference>
<feature type="transmembrane region" description="Helical" evidence="1">
    <location>
        <begin position="149"/>
        <end position="171"/>
    </location>
</feature>
<accession>A0A2I3CNU8</accession>
<dbReference type="KEGG" id="vag:N646_3723"/>
<organism evidence="2 3">
    <name type="scientific">Vibrio alginolyticus (strain ATCC 17749 / DSM 2171 / NBRC 15630 / NCIMB 1903 / NCTC 12160 / XII-53)</name>
    <dbReference type="NCBI Taxonomy" id="1219076"/>
    <lineage>
        <taxon>Bacteria</taxon>
        <taxon>Pseudomonadati</taxon>
        <taxon>Pseudomonadota</taxon>
        <taxon>Gammaproteobacteria</taxon>
        <taxon>Vibrionales</taxon>
        <taxon>Vibrionaceae</taxon>
        <taxon>Vibrio</taxon>
    </lineage>
</organism>
<dbReference type="EMBL" id="CP006719">
    <property type="protein sequence ID" value="AGV19532.1"/>
    <property type="molecule type" value="Genomic_DNA"/>
</dbReference>
<keyword evidence="1" id="KW-1133">Transmembrane helix</keyword>
<proteinExistence type="predicted"/>
<dbReference type="AlphaFoldDB" id="A0A2I3CNU8"/>
<dbReference type="Gene3D" id="2.30.170.30">
    <property type="entry name" value="ethanolamine ammonia-lyase heavy chain domain like"/>
    <property type="match status" value="1"/>
</dbReference>
<dbReference type="GO" id="GO:0006520">
    <property type="term" value="P:amino acid metabolic process"/>
    <property type="evidence" value="ECO:0007669"/>
    <property type="project" value="InterPro"/>
</dbReference>
<keyword evidence="1" id="KW-0812">Transmembrane</keyword>
<keyword evidence="1" id="KW-0472">Membrane</keyword>
<gene>
    <name evidence="2" type="ORF">N646_3723</name>
</gene>
<evidence type="ECO:0000256" key="1">
    <source>
        <dbReference type="SAM" id="Phobius"/>
    </source>
</evidence>
<evidence type="ECO:0000313" key="3">
    <source>
        <dbReference type="Proteomes" id="UP000016714"/>
    </source>
</evidence>
<dbReference type="GO" id="GO:0008851">
    <property type="term" value="F:ethanolamine ammonia-lyase activity"/>
    <property type="evidence" value="ECO:0007669"/>
    <property type="project" value="InterPro"/>
</dbReference>
<dbReference type="PANTHER" id="PTHR39329:SF1">
    <property type="entry name" value="ETHANOLAMINE AMMONIA-LYASE LARGE SUBUNIT"/>
    <property type="match status" value="1"/>
</dbReference>
<sequence length="182" mass="20210">MTATYRRQQGSKVYTFKSLADLMAKATPERSGDALAGVCAQSAAERVVAQMALSELPLKTFLNEAVIPYESDDITRLIIDTHDLEAFKPIEHLTVGDFRNWLLSEEADGETLAKIRQGLTPEMVAAVSKIMRNQDLILVAKKAKLSRLFGIRLVCRVACLLAYSRIIPLILSTVSQRPFLMV</sequence>
<dbReference type="Gene3D" id="1.10.220.70">
    <property type="entry name" value="lyase"/>
    <property type="match status" value="1"/>
</dbReference>
<dbReference type="GO" id="GO:0009350">
    <property type="term" value="C:ethanolamine ammonia-lyase complex"/>
    <property type="evidence" value="ECO:0007669"/>
    <property type="project" value="TreeGrafter"/>
</dbReference>